<comment type="catalytic activity">
    <reaction evidence="5">
        <text>UDP-N-acetyl-alpha-D-mannosamine + N-acetyl-alpha-D-glucosaminyl-di-trans,octa-cis-undecaprenyl diphosphate = N-acetyl-beta-D-mannosaminyl-(1-&gt;4)-N-acetyl-alpha-D-glucosaminyl di-trans,octa-cis-undecaprenyl diphosphate + UDP + H(+)</text>
        <dbReference type="Rhea" id="RHEA:16053"/>
        <dbReference type="ChEBI" id="CHEBI:15378"/>
        <dbReference type="ChEBI" id="CHEBI:58223"/>
        <dbReference type="ChEBI" id="CHEBI:62959"/>
        <dbReference type="ChEBI" id="CHEBI:68623"/>
        <dbReference type="ChEBI" id="CHEBI:132210"/>
        <dbReference type="EC" id="2.4.1.187"/>
    </reaction>
</comment>
<protein>
    <recommendedName>
        <fullName evidence="5">N-acetylglucosaminyldiphosphoundecaprenol N-acetyl-beta-D-mannosaminyltransferase</fullName>
        <ecNumber evidence="5">2.4.1.187</ecNumber>
    </recommendedName>
    <alternativeName>
        <fullName evidence="5">N-acetylmannosaminyltransferase</fullName>
    </alternativeName>
    <alternativeName>
        <fullName evidence="5">UDP-N-acetylmannosamine transferase</fullName>
    </alternativeName>
    <alternativeName>
        <fullName evidence="5">UDP-N-acetylmannosamine:N-acetylglucosaminyl pyrophosphorylundecaprenol N-acetylmannosaminyltransferase</fullName>
    </alternativeName>
</protein>
<keyword evidence="3 5" id="KW-0777">Teichoic acid biosynthesis</keyword>
<evidence type="ECO:0000313" key="7">
    <source>
        <dbReference type="Proteomes" id="UP000466848"/>
    </source>
</evidence>
<dbReference type="HAMAP" id="MF_02070">
    <property type="entry name" value="TagA_TarA"/>
    <property type="match status" value="1"/>
</dbReference>
<dbReference type="InterPro" id="IPR004629">
    <property type="entry name" value="WecG_TagA_CpsF"/>
</dbReference>
<comment type="similarity">
    <text evidence="5">Belongs to the glycosyltransferase 26 family. TagA/TarA subfamily.</text>
</comment>
<evidence type="ECO:0000256" key="4">
    <source>
        <dbReference type="ARBA" id="ARBA00023316"/>
    </source>
</evidence>
<evidence type="ECO:0000313" key="6">
    <source>
        <dbReference type="EMBL" id="QIB69137.1"/>
    </source>
</evidence>
<sequence>MENNKRIRILDVPVDMVNNEQAMEIFKGLMERPGCDLIVTPNSEIVLNATRDEELKMLIEEAGLIIPDGIGLVYASKIVGEPLRERVTGVDFLNSILAYLEETGKSVYLLGSKPANEERPSVAALAGENMQIKYPKLKIAGTHDGYFKKHQEAELVREINESGADFLCAALGAPKQEKFIYEHRQEFTNIRAGIGVGGSLDVWAGTVKRAPKFYQDHGLEWLYRFAQEPSRYKRMAQLPLFMIKVLAKGKK</sequence>
<reference evidence="6 7" key="1">
    <citation type="submission" date="2020-02" db="EMBL/GenBank/DDBJ databases">
        <authorList>
            <person name="Kim Y.B."/>
            <person name="Roh S.W."/>
        </authorList>
    </citation>
    <scope>NUCLEOTIDE SEQUENCE [LARGE SCALE GENOMIC DNA]</scope>
    <source>
        <strain evidence="6 7">DSM 103574</strain>
    </source>
</reference>
<keyword evidence="7" id="KW-1185">Reference proteome</keyword>
<dbReference type="Pfam" id="PF03808">
    <property type="entry name" value="Glyco_tran_WecG"/>
    <property type="match status" value="1"/>
</dbReference>
<keyword evidence="2 5" id="KW-0808">Transferase</keyword>
<dbReference type="CDD" id="cd06533">
    <property type="entry name" value="Glyco_transf_WecG_TagA"/>
    <property type="match status" value="1"/>
</dbReference>
<dbReference type="RefSeq" id="WP_163066122.1">
    <property type="nucleotide sequence ID" value="NZ_CP048649.1"/>
</dbReference>
<dbReference type="UniPathway" id="UPA00632"/>
<dbReference type="AlphaFoldDB" id="A0A858BU86"/>
<dbReference type="GO" id="GO:0019350">
    <property type="term" value="P:teichoic acid biosynthetic process"/>
    <property type="evidence" value="ECO:0007669"/>
    <property type="project" value="UniProtKB-UniRule"/>
</dbReference>
<dbReference type="InterPro" id="IPR034714">
    <property type="entry name" value="TagA_TarA"/>
</dbReference>
<dbReference type="KEGG" id="abut:Ami103574_07300"/>
<keyword evidence="4 5" id="KW-0961">Cell wall biogenesis/degradation</keyword>
<evidence type="ECO:0000256" key="2">
    <source>
        <dbReference type="ARBA" id="ARBA00022679"/>
    </source>
</evidence>
<comment type="function">
    <text evidence="5">Catalyzes the conversion of GlcNAc-PP-undecaprenol into ManNAc-GlcNAc-PP-undecaprenol, the first committed lipid intermediate in the de novo synthesis of teichoic acid.</text>
</comment>
<dbReference type="PANTHER" id="PTHR34136">
    <property type="match status" value="1"/>
</dbReference>
<evidence type="ECO:0000256" key="1">
    <source>
        <dbReference type="ARBA" id="ARBA00022676"/>
    </source>
</evidence>
<dbReference type="EC" id="2.4.1.187" evidence="5"/>
<organism evidence="6 7">
    <name type="scientific">Aminipila butyrica</name>
    <dbReference type="NCBI Taxonomy" id="433296"/>
    <lineage>
        <taxon>Bacteria</taxon>
        <taxon>Bacillati</taxon>
        <taxon>Bacillota</taxon>
        <taxon>Clostridia</taxon>
        <taxon>Peptostreptococcales</taxon>
        <taxon>Anaerovoracaceae</taxon>
        <taxon>Aminipila</taxon>
    </lineage>
</organism>
<gene>
    <name evidence="6" type="ORF">Ami103574_07300</name>
</gene>
<evidence type="ECO:0000256" key="5">
    <source>
        <dbReference type="HAMAP-Rule" id="MF_02070"/>
    </source>
</evidence>
<dbReference type="GO" id="GO:0071555">
    <property type="term" value="P:cell wall organization"/>
    <property type="evidence" value="ECO:0007669"/>
    <property type="project" value="UniProtKB-KW"/>
</dbReference>
<dbReference type="EMBL" id="CP048649">
    <property type="protein sequence ID" value="QIB69137.1"/>
    <property type="molecule type" value="Genomic_DNA"/>
</dbReference>
<dbReference type="PANTHER" id="PTHR34136:SF1">
    <property type="entry name" value="UDP-N-ACETYL-D-MANNOSAMINURONIC ACID TRANSFERASE"/>
    <property type="match status" value="1"/>
</dbReference>
<keyword evidence="1 5" id="KW-0328">Glycosyltransferase</keyword>
<name>A0A858BU86_9FIRM</name>
<dbReference type="GO" id="GO:0047244">
    <property type="term" value="F:N-acetylglucosaminyldiphosphoundecaprenol N-acetyl-beta-D-mannosaminyltransferase activity"/>
    <property type="evidence" value="ECO:0007669"/>
    <property type="project" value="UniProtKB-UniRule"/>
</dbReference>
<dbReference type="Proteomes" id="UP000466848">
    <property type="component" value="Chromosome"/>
</dbReference>
<proteinExistence type="inferred from homology"/>
<accession>A0A858BU86</accession>
<comment type="pathway">
    <text evidence="5">Cell wall biogenesis; teichoic acid biosynthesis.</text>
</comment>
<evidence type="ECO:0000256" key="3">
    <source>
        <dbReference type="ARBA" id="ARBA00022944"/>
    </source>
</evidence>
<dbReference type="NCBIfam" id="TIGR00696">
    <property type="entry name" value="wecG_tagA_cpsF"/>
    <property type="match status" value="1"/>
</dbReference>